<evidence type="ECO:0000256" key="9">
    <source>
        <dbReference type="RuleBase" id="RU003945"/>
    </source>
</evidence>
<dbReference type="CDD" id="cd20069">
    <property type="entry name" value="5TM_Oxa1-like"/>
    <property type="match status" value="1"/>
</dbReference>
<feature type="region of interest" description="Disordered" evidence="10">
    <location>
        <begin position="156"/>
        <end position="177"/>
    </location>
</feature>
<evidence type="ECO:0000313" key="13">
    <source>
        <dbReference type="EMBL" id="TKA83585.1"/>
    </source>
</evidence>
<evidence type="ECO:0000256" key="6">
    <source>
        <dbReference type="ARBA" id="ARBA00022989"/>
    </source>
</evidence>
<keyword evidence="5" id="KW-0809">Transit peptide</keyword>
<dbReference type="GO" id="GO:0032979">
    <property type="term" value="P:protein insertion into mitochondrial inner membrane from matrix"/>
    <property type="evidence" value="ECO:0007669"/>
    <property type="project" value="TreeGrafter"/>
</dbReference>
<gene>
    <name evidence="13" type="ORF">B0A55_00394</name>
</gene>
<proteinExistence type="inferred from homology"/>
<evidence type="ECO:0000256" key="3">
    <source>
        <dbReference type="ARBA" id="ARBA00022692"/>
    </source>
</evidence>
<dbReference type="InterPro" id="IPR028055">
    <property type="entry name" value="YidC/Oxa/ALB_C"/>
</dbReference>
<evidence type="ECO:0000256" key="4">
    <source>
        <dbReference type="ARBA" id="ARBA00022792"/>
    </source>
</evidence>
<dbReference type="PANTHER" id="PTHR12428:SF66">
    <property type="entry name" value="MITOCHONDRIAL INNER MEMBRANE PROTEIN OXA1L"/>
    <property type="match status" value="1"/>
</dbReference>
<name>A0A4U0Y7E1_9PEZI</name>
<evidence type="ECO:0000256" key="1">
    <source>
        <dbReference type="ARBA" id="ARBA00004448"/>
    </source>
</evidence>
<evidence type="ECO:0000256" key="2">
    <source>
        <dbReference type="ARBA" id="ARBA00009877"/>
    </source>
</evidence>
<reference evidence="13 14" key="1">
    <citation type="submission" date="2017-03" db="EMBL/GenBank/DDBJ databases">
        <title>Genomes of endolithic fungi from Antarctica.</title>
        <authorList>
            <person name="Coleine C."/>
            <person name="Masonjones S."/>
            <person name="Stajich J.E."/>
        </authorList>
    </citation>
    <scope>NUCLEOTIDE SEQUENCE [LARGE SCALE GENOMIC DNA]</scope>
    <source>
        <strain evidence="13 14">CCFEE 5184</strain>
    </source>
</reference>
<evidence type="ECO:0000259" key="12">
    <source>
        <dbReference type="Pfam" id="PF02096"/>
    </source>
</evidence>
<keyword evidence="7" id="KW-0496">Mitochondrion</keyword>
<dbReference type="GO" id="GO:0005743">
    <property type="term" value="C:mitochondrial inner membrane"/>
    <property type="evidence" value="ECO:0007669"/>
    <property type="project" value="UniProtKB-SubCell"/>
</dbReference>
<feature type="compositionally biased region" description="Low complexity" evidence="10">
    <location>
        <begin position="520"/>
        <end position="534"/>
    </location>
</feature>
<dbReference type="STRING" id="329884.A0A4U0Y7E1"/>
<feature type="domain" description="Membrane insertase YidC/Oxa/ALB C-terminal" evidence="12">
    <location>
        <begin position="240"/>
        <end position="437"/>
    </location>
</feature>
<dbReference type="PANTHER" id="PTHR12428">
    <property type="entry name" value="OXA1"/>
    <property type="match status" value="1"/>
</dbReference>
<keyword evidence="3 9" id="KW-0812">Transmembrane</keyword>
<dbReference type="GO" id="GO:0032977">
    <property type="term" value="F:membrane insertase activity"/>
    <property type="evidence" value="ECO:0007669"/>
    <property type="project" value="InterPro"/>
</dbReference>
<dbReference type="Pfam" id="PF08219">
    <property type="entry name" value="TOM13"/>
    <property type="match status" value="1"/>
</dbReference>
<feature type="transmembrane region" description="Helical" evidence="11">
    <location>
        <begin position="313"/>
        <end position="342"/>
    </location>
</feature>
<dbReference type="Proteomes" id="UP000309340">
    <property type="component" value="Unassembled WGS sequence"/>
</dbReference>
<protein>
    <recommendedName>
        <fullName evidence="12">Membrane insertase YidC/Oxa/ALB C-terminal domain-containing protein</fullName>
    </recommendedName>
</protein>
<keyword evidence="6 11" id="KW-1133">Transmembrane helix</keyword>
<feature type="compositionally biased region" description="Pro residues" evidence="10">
    <location>
        <begin position="159"/>
        <end position="176"/>
    </location>
</feature>
<evidence type="ECO:0000256" key="11">
    <source>
        <dbReference type="SAM" id="Phobius"/>
    </source>
</evidence>
<organism evidence="13 14">
    <name type="scientific">Friedmanniomyces simplex</name>
    <dbReference type="NCBI Taxonomy" id="329884"/>
    <lineage>
        <taxon>Eukaryota</taxon>
        <taxon>Fungi</taxon>
        <taxon>Dikarya</taxon>
        <taxon>Ascomycota</taxon>
        <taxon>Pezizomycotina</taxon>
        <taxon>Dothideomycetes</taxon>
        <taxon>Dothideomycetidae</taxon>
        <taxon>Mycosphaerellales</taxon>
        <taxon>Teratosphaeriaceae</taxon>
        <taxon>Friedmanniomyces</taxon>
    </lineage>
</organism>
<evidence type="ECO:0000256" key="10">
    <source>
        <dbReference type="SAM" id="MobiDB-lite"/>
    </source>
</evidence>
<evidence type="ECO:0000256" key="8">
    <source>
        <dbReference type="ARBA" id="ARBA00023136"/>
    </source>
</evidence>
<feature type="region of interest" description="Disordered" evidence="10">
    <location>
        <begin position="1"/>
        <end position="38"/>
    </location>
</feature>
<feature type="compositionally biased region" description="Polar residues" evidence="10">
    <location>
        <begin position="8"/>
        <end position="27"/>
    </location>
</feature>
<dbReference type="AlphaFoldDB" id="A0A4U0Y7E1"/>
<dbReference type="GO" id="GO:0005741">
    <property type="term" value="C:mitochondrial outer membrane"/>
    <property type="evidence" value="ECO:0007669"/>
    <property type="project" value="InterPro"/>
</dbReference>
<accession>A0A4U0Y7E1</accession>
<comment type="caution">
    <text evidence="13">The sequence shown here is derived from an EMBL/GenBank/DDBJ whole genome shotgun (WGS) entry which is preliminary data.</text>
</comment>
<dbReference type="Pfam" id="PF02096">
    <property type="entry name" value="60KD_IMP"/>
    <property type="match status" value="1"/>
</dbReference>
<sequence>MASRDLSESQTTFPSDSENYDANHSNQDSSDELPSTSSSPMILYSPPTVWSVLRGAAINLLLPFVNGLMLGFGELFANEAAFRLGWSGTKIFPLHRNARSIGPGVEVREDPIERRRRDGEELDMYTSLEKAWSPTGVEHELSAALAIPAITSIRHASTAPPPPPAQAATAAPPPPVAESIPTTDISSITLDDLDLSAYDISQIPEKIGYLHEIGLNWWWGPTSSLEWLLEHIHIYSGMPWWGSIAATAFVVRVALFPLYLRASDNMARSSALVSVTQPITQQMQEAQRNGDTQRVAMHWAQLMAVRKRAGLKFLAPVTPMVLQGVLGFCGFKLIRAMCALPVPAFRDGGFLWLSDLTVPDPYGIMPLAMAGAIHLLVRLGGESGAANNQTMSPAIQSFMLYGMPGFVMLIMAWQPGALCVWFTASGGLGMIQAVALQRPALREYFGLAPLYKPTKEEAGASPLRALIDASYPKRPDSAIDIGGGKGGKNTGYMQPQWQAPNINTHGSTRAGQVLDVKGTSSAALESSSSSSSFAGTPEPPKSSGGVSGFMADLRDRARYAAQTSREKKEKLAKKRAAEAYEKRAREKGTGRRR</sequence>
<feature type="transmembrane region" description="Helical" evidence="11">
    <location>
        <begin position="362"/>
        <end position="381"/>
    </location>
</feature>
<feature type="transmembrane region" description="Helical" evidence="11">
    <location>
        <begin position="419"/>
        <end position="436"/>
    </location>
</feature>
<dbReference type="InterPro" id="IPR013262">
    <property type="entry name" value="OMP_MIM1/TOM13_mt"/>
</dbReference>
<comment type="subcellular location">
    <subcellularLocation>
        <location evidence="9">Membrane</location>
        <topology evidence="9">Multi-pass membrane protein</topology>
    </subcellularLocation>
    <subcellularLocation>
        <location evidence="1">Mitochondrion inner membrane</location>
        <topology evidence="1">Multi-pass membrane protein</topology>
    </subcellularLocation>
</comment>
<evidence type="ECO:0000313" key="14">
    <source>
        <dbReference type="Proteomes" id="UP000309340"/>
    </source>
</evidence>
<feature type="transmembrane region" description="Helical" evidence="11">
    <location>
        <begin position="240"/>
        <end position="260"/>
    </location>
</feature>
<keyword evidence="14" id="KW-1185">Reference proteome</keyword>
<feature type="transmembrane region" description="Helical" evidence="11">
    <location>
        <begin position="393"/>
        <end position="413"/>
    </location>
</feature>
<evidence type="ECO:0000256" key="5">
    <source>
        <dbReference type="ARBA" id="ARBA00022946"/>
    </source>
</evidence>
<feature type="region of interest" description="Disordered" evidence="10">
    <location>
        <begin position="477"/>
        <end position="593"/>
    </location>
</feature>
<keyword evidence="4" id="KW-0999">Mitochondrion inner membrane</keyword>
<dbReference type="EMBL" id="NAJQ01000006">
    <property type="protein sequence ID" value="TKA83585.1"/>
    <property type="molecule type" value="Genomic_DNA"/>
</dbReference>
<keyword evidence="8 11" id="KW-0472">Membrane</keyword>
<dbReference type="InterPro" id="IPR001708">
    <property type="entry name" value="YidC/ALB3/OXA1/COX18"/>
</dbReference>
<feature type="compositionally biased region" description="Basic and acidic residues" evidence="10">
    <location>
        <begin position="552"/>
        <end position="593"/>
    </location>
</feature>
<comment type="similarity">
    <text evidence="2 9">Belongs to the OXA1/ALB3/YidC family.</text>
</comment>
<dbReference type="OrthoDB" id="2148490at2759"/>
<evidence type="ECO:0000256" key="7">
    <source>
        <dbReference type="ARBA" id="ARBA00023128"/>
    </source>
</evidence>
<feature type="compositionally biased region" description="Polar residues" evidence="10">
    <location>
        <begin position="491"/>
        <end position="510"/>
    </location>
</feature>